<dbReference type="AlphaFoldDB" id="A0AAU7CJL0"/>
<organism evidence="2">
    <name type="scientific">Singulisphaera sp. Ch08</name>
    <dbReference type="NCBI Taxonomy" id="3120278"/>
    <lineage>
        <taxon>Bacteria</taxon>
        <taxon>Pseudomonadati</taxon>
        <taxon>Planctomycetota</taxon>
        <taxon>Planctomycetia</taxon>
        <taxon>Isosphaerales</taxon>
        <taxon>Isosphaeraceae</taxon>
        <taxon>Singulisphaera</taxon>
    </lineage>
</organism>
<dbReference type="InterPro" id="IPR023210">
    <property type="entry name" value="NADP_OxRdtase_dom"/>
</dbReference>
<reference evidence="2" key="1">
    <citation type="submission" date="2024-05" db="EMBL/GenBank/DDBJ databases">
        <title>Planctomycetes of the genus Singulisphaera possess chitinolytic capabilities.</title>
        <authorList>
            <person name="Ivanova A."/>
        </authorList>
    </citation>
    <scope>NUCLEOTIDE SEQUENCE</scope>
    <source>
        <strain evidence="2">Ch08T</strain>
    </source>
</reference>
<dbReference type="InterPro" id="IPR053135">
    <property type="entry name" value="AKR2_Oxidoreductase"/>
</dbReference>
<name>A0AAU7CJL0_9BACT</name>
<protein>
    <submittedName>
        <fullName evidence="2">Aldo/keto reductase</fullName>
        <ecNumber evidence="2">1.1.1.-</ecNumber>
    </submittedName>
</protein>
<dbReference type="EMBL" id="CP155447">
    <property type="protein sequence ID" value="XBH05214.1"/>
    <property type="molecule type" value="Genomic_DNA"/>
</dbReference>
<dbReference type="PANTHER" id="PTHR43312">
    <property type="entry name" value="D-THREO-ALDOSE 1-DEHYDROGENASE"/>
    <property type="match status" value="1"/>
</dbReference>
<sequence length="412" mass="45382">MNPDNHVSRRIALGIGVAGVGALATGTVRGGEPIRQETPPGKNPANEVKLLPTRKLGRNGPMVPMLAMGGDMEATNAPGLINRAWASGMRYYDTAQKYGHENEEAIYRRWFAAHPERRKDIFLVSKDYPKKKGPEELLTMIDTRLEALGTDYIDLYFIHQLCPEVYGAESVNWGKSDVFRKVAETLKASGKVKMVGFSCHGGPEYIQAAADGGFLDALMVQYTPFYERGGAFDRALTACHEKGIGLIAMKTLRHAGNVPKRLPEFEKLGLTTHQALLQAVWSDPRISAICNSVRNFDQMKSSIASAHGYKAPLEVSLVNRLKDAVLASRRTMCPGCPSCDAKVASTGFAFRDVARYVTYFEQDNYGQSRDLYLALSESARDSSQADLKALHEACAFGINYPEIAARAERYFA</sequence>
<dbReference type="Pfam" id="PF00248">
    <property type="entry name" value="Aldo_ket_red"/>
    <property type="match status" value="1"/>
</dbReference>
<dbReference type="PRINTS" id="PR00069">
    <property type="entry name" value="ALDKETRDTASE"/>
</dbReference>
<feature type="domain" description="NADP-dependent oxidoreductase" evidence="1">
    <location>
        <begin position="72"/>
        <end position="308"/>
    </location>
</feature>
<dbReference type="CDD" id="cd19105">
    <property type="entry name" value="AKR_unchar"/>
    <property type="match status" value="1"/>
</dbReference>
<dbReference type="Gene3D" id="3.20.20.100">
    <property type="entry name" value="NADP-dependent oxidoreductase domain"/>
    <property type="match status" value="1"/>
</dbReference>
<dbReference type="SUPFAM" id="SSF51430">
    <property type="entry name" value="NAD(P)-linked oxidoreductase"/>
    <property type="match status" value="1"/>
</dbReference>
<dbReference type="GO" id="GO:0016491">
    <property type="term" value="F:oxidoreductase activity"/>
    <property type="evidence" value="ECO:0007669"/>
    <property type="project" value="UniProtKB-KW"/>
</dbReference>
<dbReference type="EC" id="1.1.1.-" evidence="2"/>
<accession>A0AAU7CJL0</accession>
<dbReference type="InterPro" id="IPR020471">
    <property type="entry name" value="AKR"/>
</dbReference>
<dbReference type="InterPro" id="IPR036812">
    <property type="entry name" value="NAD(P)_OxRdtase_dom_sf"/>
</dbReference>
<evidence type="ECO:0000313" key="2">
    <source>
        <dbReference type="EMBL" id="XBH05214.1"/>
    </source>
</evidence>
<evidence type="ECO:0000259" key="1">
    <source>
        <dbReference type="Pfam" id="PF00248"/>
    </source>
</evidence>
<gene>
    <name evidence="2" type="ORF">V5E97_04125</name>
</gene>
<dbReference type="RefSeq" id="WP_406698020.1">
    <property type="nucleotide sequence ID" value="NZ_CP155447.1"/>
</dbReference>
<dbReference type="PANTHER" id="PTHR43312:SF1">
    <property type="entry name" value="NADP-DEPENDENT OXIDOREDUCTASE DOMAIN-CONTAINING PROTEIN"/>
    <property type="match status" value="1"/>
</dbReference>
<keyword evidence="2" id="KW-0560">Oxidoreductase</keyword>
<proteinExistence type="predicted"/>